<sequence length="39" mass="4484">MLVTLYEGVTSIYVCMFRTNHMALIADAKPDLRLAAWLR</sequence>
<comment type="caution">
    <text evidence="1">The sequence shown here is derived from an EMBL/GenBank/DDBJ whole genome shotgun (WGS) entry which is preliminary data.</text>
</comment>
<proteinExistence type="predicted"/>
<reference evidence="1 2" key="1">
    <citation type="journal article" date="2017" name="BMC Genomics">
        <title>Comparative genomic and phylogenomic analyses of the Bifidobacteriaceae family.</title>
        <authorList>
            <person name="Lugli G.A."/>
            <person name="Milani C."/>
            <person name="Turroni F."/>
            <person name="Duranti S."/>
            <person name="Mancabelli L."/>
            <person name="Mangifesta M."/>
            <person name="Ferrario C."/>
            <person name="Modesto M."/>
            <person name="Mattarelli P."/>
            <person name="Jiri K."/>
            <person name="van Sinderen D."/>
            <person name="Ventura M."/>
        </authorList>
    </citation>
    <scope>NUCLEOTIDE SEQUENCE [LARGE SCALE GENOMIC DNA]</scope>
    <source>
        <strain evidence="1 2">DSM 22924</strain>
    </source>
</reference>
<organism evidence="1 2">
    <name type="scientific">Bombiscardovia coagulans</name>
    <dbReference type="NCBI Taxonomy" id="686666"/>
    <lineage>
        <taxon>Bacteria</taxon>
        <taxon>Bacillati</taxon>
        <taxon>Actinomycetota</taxon>
        <taxon>Actinomycetes</taxon>
        <taxon>Bifidobacteriales</taxon>
        <taxon>Bifidobacteriaceae</taxon>
        <taxon>Bombiscardovia</taxon>
    </lineage>
</organism>
<evidence type="ECO:0000313" key="1">
    <source>
        <dbReference type="EMBL" id="OZG50941.1"/>
    </source>
</evidence>
<dbReference type="AlphaFoldDB" id="A0A261EVQ3"/>
<dbReference type="Proteomes" id="UP000216004">
    <property type="component" value="Unassembled WGS sequence"/>
</dbReference>
<protein>
    <submittedName>
        <fullName evidence="1">Uncharacterized protein</fullName>
    </submittedName>
</protein>
<name>A0A261EVQ3_9BIFI</name>
<gene>
    <name evidence="1" type="ORF">BOCO_0127</name>
</gene>
<keyword evidence="2" id="KW-1185">Reference proteome</keyword>
<accession>A0A261EVQ3</accession>
<evidence type="ECO:0000313" key="2">
    <source>
        <dbReference type="Proteomes" id="UP000216004"/>
    </source>
</evidence>
<dbReference type="EMBL" id="MWWS01000002">
    <property type="protein sequence ID" value="OZG50941.1"/>
    <property type="molecule type" value="Genomic_DNA"/>
</dbReference>